<evidence type="ECO:0000259" key="4">
    <source>
        <dbReference type="Pfam" id="PF00703"/>
    </source>
</evidence>
<dbReference type="InterPro" id="IPR013783">
    <property type="entry name" value="Ig-like_fold"/>
</dbReference>
<keyword evidence="3" id="KW-0326">Glycosidase</keyword>
<evidence type="ECO:0000256" key="2">
    <source>
        <dbReference type="ARBA" id="ARBA00022801"/>
    </source>
</evidence>
<gene>
    <name evidence="9" type="ORF">J41TS12_25940</name>
</gene>
<dbReference type="Gene3D" id="2.60.120.260">
    <property type="entry name" value="Galactose-binding domain-like"/>
    <property type="match status" value="1"/>
</dbReference>
<dbReference type="InterPro" id="IPR036156">
    <property type="entry name" value="Beta-gal/glucu_dom_sf"/>
</dbReference>
<dbReference type="SUPFAM" id="SSF49303">
    <property type="entry name" value="beta-Galactosidase/glucuronidase domain"/>
    <property type="match status" value="1"/>
</dbReference>
<organism evidence="9 10">
    <name type="scientific">Paenibacillus antibioticophila</name>
    <dbReference type="NCBI Taxonomy" id="1274374"/>
    <lineage>
        <taxon>Bacteria</taxon>
        <taxon>Bacillati</taxon>
        <taxon>Bacillota</taxon>
        <taxon>Bacilli</taxon>
        <taxon>Bacillales</taxon>
        <taxon>Paenibacillaceae</taxon>
        <taxon>Paenibacillus</taxon>
    </lineage>
</organism>
<dbReference type="AlphaFoldDB" id="A0A919XUB3"/>
<keyword evidence="2" id="KW-0378">Hydrolase</keyword>
<dbReference type="InterPro" id="IPR006102">
    <property type="entry name" value="Ig-like_GH2"/>
</dbReference>
<evidence type="ECO:0000259" key="5">
    <source>
        <dbReference type="Pfam" id="PF02836"/>
    </source>
</evidence>
<dbReference type="SUPFAM" id="SSF49785">
    <property type="entry name" value="Galactose-binding domain-like"/>
    <property type="match status" value="1"/>
</dbReference>
<dbReference type="InterPro" id="IPR040605">
    <property type="entry name" value="Glyco_hydro2_dom5"/>
</dbReference>
<accession>A0A919XUB3</accession>
<dbReference type="SUPFAM" id="SSF51445">
    <property type="entry name" value="(Trans)glycosidases"/>
    <property type="match status" value="1"/>
</dbReference>
<dbReference type="InterPro" id="IPR051913">
    <property type="entry name" value="GH2_Domain-Containing"/>
</dbReference>
<dbReference type="EMBL" id="BORR01000008">
    <property type="protein sequence ID" value="GIO37733.1"/>
    <property type="molecule type" value="Genomic_DNA"/>
</dbReference>
<dbReference type="InterPro" id="IPR006103">
    <property type="entry name" value="Glyco_hydro_2_cat"/>
</dbReference>
<feature type="domain" description="DUF4982" evidence="6">
    <location>
        <begin position="615"/>
        <end position="673"/>
    </location>
</feature>
<dbReference type="GO" id="GO:0004553">
    <property type="term" value="F:hydrolase activity, hydrolyzing O-glycosyl compounds"/>
    <property type="evidence" value="ECO:0007669"/>
    <property type="project" value="InterPro"/>
</dbReference>
<dbReference type="Pfam" id="PF22666">
    <property type="entry name" value="Glyco_hydro_2_N2"/>
    <property type="match status" value="1"/>
</dbReference>
<comment type="caution">
    <text evidence="9">The sequence shown here is derived from an EMBL/GenBank/DDBJ whole genome shotgun (WGS) entry which is preliminary data.</text>
</comment>
<keyword evidence="10" id="KW-1185">Reference proteome</keyword>
<dbReference type="GO" id="GO:0005975">
    <property type="term" value="P:carbohydrate metabolic process"/>
    <property type="evidence" value="ECO:0007669"/>
    <property type="project" value="InterPro"/>
</dbReference>
<dbReference type="Proteomes" id="UP000681162">
    <property type="component" value="Unassembled WGS sequence"/>
</dbReference>
<evidence type="ECO:0000256" key="1">
    <source>
        <dbReference type="ARBA" id="ARBA00007401"/>
    </source>
</evidence>
<dbReference type="Gene3D" id="3.20.20.80">
    <property type="entry name" value="Glycosidases"/>
    <property type="match status" value="1"/>
</dbReference>
<feature type="domain" description="Glycoside hydrolase family 2" evidence="7">
    <location>
        <begin position="691"/>
        <end position="776"/>
    </location>
</feature>
<feature type="domain" description="Glycoside hydrolase family 2 immunoglobulin-like beta-sandwich" evidence="4">
    <location>
        <begin position="163"/>
        <end position="239"/>
    </location>
</feature>
<dbReference type="PANTHER" id="PTHR42732">
    <property type="entry name" value="BETA-GALACTOSIDASE"/>
    <property type="match status" value="1"/>
</dbReference>
<dbReference type="PANTHER" id="PTHR42732:SF1">
    <property type="entry name" value="BETA-MANNOSIDASE"/>
    <property type="match status" value="1"/>
</dbReference>
<dbReference type="InterPro" id="IPR017853">
    <property type="entry name" value="GH"/>
</dbReference>
<evidence type="ECO:0000313" key="9">
    <source>
        <dbReference type="EMBL" id="GIO37733.1"/>
    </source>
</evidence>
<dbReference type="InterPro" id="IPR006101">
    <property type="entry name" value="Glyco_hydro_2"/>
</dbReference>
<dbReference type="RefSeq" id="WP_212939965.1">
    <property type="nucleotide sequence ID" value="NZ_BORR01000008.1"/>
</dbReference>
<dbReference type="Pfam" id="PF16355">
    <property type="entry name" value="DUF4982"/>
    <property type="match status" value="1"/>
</dbReference>
<name>A0A919XUB3_9BACL</name>
<sequence length="789" mass="89123">MKIQWNENWLFSRLHENNAEQITLPHDAMILENRSPDSLGGKNTGWYEGYDYLYTKKFFAPSDYEGKKLVLEFEGVYHNAEVYLNDDEKLAYRPYGYTNFYVDISKKIKINEENELKVIARNENQPNSRWYSGAGIYRPVQLYVLPKDHIVLNGIKIRTLSYQTRTIDVTVETSAPGHVDIEILDGKTTLGSTTLQSDGKLVWTLNLPKAKLWNTETPYLYTCRVKFGEHVEEVTFGIRQIECTREKGFCINGERVILRGGCVHHDNGILGARAYDFAEQRKVKIMKEAGYNAIRSAHNPCSKAMLDACDRLGMLVMDEYVDCWYIHKTKNDYALYCMDWWEQDLKDMVDKDFNHPSVIMYSTGNEVSETAEERGIKFTGQMTEYLHQLDGTRPVTCGVNIFFNYLSSLGFGVYTDKKAEKAVSKGKQEAVGSEFFNNLAGLLGDKTMKLGATLQGCDVKTRDAFANMDVAGYNYGIFRYKKDLKKYPNRIIVGSETFCNDAYSFYEFAKKNTGLIGDFVWAGMDYLGEVAIGSWEYRDYAQDFKPSVGWVSAGSGRVDLIGNELGEAKYTKVAFEIDKIHIAVVPVNHAFEPHSPSAWKMTNAMDSWSWDDCDGQKTKVEVYARGAKVALYVNSKKVGEKKLKKDCKAIFKTKYYHGQIMAIAYDEQGKEIARTALESAAKETKLSLVPEDKEIGMNDLCYIRLRYTDQAGTKKPLARGDIKVSVNGGELLALGSACPYNERGYNTKVTDTYYGEALAVVKPTGAGQVDIMAESPYGNARASVLVTPE</sequence>
<comment type="similarity">
    <text evidence="1">Belongs to the glycosyl hydrolase 2 family.</text>
</comment>
<evidence type="ECO:0000259" key="8">
    <source>
        <dbReference type="Pfam" id="PF22666"/>
    </source>
</evidence>
<reference evidence="9 10" key="1">
    <citation type="submission" date="2021-03" db="EMBL/GenBank/DDBJ databases">
        <title>Antimicrobial resistance genes in bacteria isolated from Japanese honey, and their potential for conferring macrolide and lincosamide resistance in the American foulbrood pathogen Paenibacillus larvae.</title>
        <authorList>
            <person name="Okamoto M."/>
            <person name="Kumagai M."/>
            <person name="Kanamori H."/>
            <person name="Takamatsu D."/>
        </authorList>
    </citation>
    <scope>NUCLEOTIDE SEQUENCE [LARGE SCALE GENOMIC DNA]</scope>
    <source>
        <strain evidence="9 10">J41TS12</strain>
    </source>
</reference>
<evidence type="ECO:0000259" key="6">
    <source>
        <dbReference type="Pfam" id="PF16355"/>
    </source>
</evidence>
<dbReference type="Gene3D" id="2.60.40.10">
    <property type="entry name" value="Immunoglobulins"/>
    <property type="match status" value="3"/>
</dbReference>
<feature type="domain" description="Beta-mannosidase-like galactose-binding" evidence="8">
    <location>
        <begin position="42"/>
        <end position="125"/>
    </location>
</feature>
<dbReference type="InterPro" id="IPR032311">
    <property type="entry name" value="DUF4982"/>
</dbReference>
<dbReference type="PRINTS" id="PR00132">
    <property type="entry name" value="GLHYDRLASE2"/>
</dbReference>
<dbReference type="Pfam" id="PF02836">
    <property type="entry name" value="Glyco_hydro_2_C"/>
    <property type="match status" value="1"/>
</dbReference>
<dbReference type="Pfam" id="PF18565">
    <property type="entry name" value="Glyco_hydro2_C5"/>
    <property type="match status" value="1"/>
</dbReference>
<evidence type="ECO:0000313" key="10">
    <source>
        <dbReference type="Proteomes" id="UP000681162"/>
    </source>
</evidence>
<evidence type="ECO:0000256" key="3">
    <source>
        <dbReference type="ARBA" id="ARBA00023295"/>
    </source>
</evidence>
<dbReference type="Pfam" id="PF00703">
    <property type="entry name" value="Glyco_hydro_2"/>
    <property type="match status" value="1"/>
</dbReference>
<protein>
    <submittedName>
        <fullName evidence="9">Beta-galactosidase</fullName>
    </submittedName>
</protein>
<dbReference type="InterPro" id="IPR054593">
    <property type="entry name" value="Beta-mannosidase-like_N2"/>
</dbReference>
<feature type="domain" description="Glycoside hydrolase family 2 catalytic" evidence="5">
    <location>
        <begin position="245"/>
        <end position="410"/>
    </location>
</feature>
<dbReference type="InterPro" id="IPR008979">
    <property type="entry name" value="Galactose-bd-like_sf"/>
</dbReference>
<proteinExistence type="inferred from homology"/>
<evidence type="ECO:0000259" key="7">
    <source>
        <dbReference type="Pfam" id="PF18565"/>
    </source>
</evidence>